<dbReference type="SUPFAM" id="SSF50249">
    <property type="entry name" value="Nucleic acid-binding proteins"/>
    <property type="match status" value="1"/>
</dbReference>
<evidence type="ECO:0008006" key="3">
    <source>
        <dbReference type="Google" id="ProtNLM"/>
    </source>
</evidence>
<protein>
    <recommendedName>
        <fullName evidence="3">DUF223 domain-containing protein</fullName>
    </recommendedName>
</protein>
<sequence length="185" mass="21336">MSKVNITSPVSTDTCIHRDTTHMATEMELAKQSAPINKIPKASVDSVMLVLVIRRGSFIPYKNSRHEGTFKTIILVDKEGTKFQTTLFYKHIETWKDFLKPNKTYYIAKGLLNHVNPTTLLCMKNLNWSSHIVQSYKRLSIAFQQTSSLIDFHHLNTLMNYLIVPFWVTICTILLLFFCHITLSL</sequence>
<evidence type="ECO:0000313" key="2">
    <source>
        <dbReference type="EMBL" id="TMW83458.1"/>
    </source>
</evidence>
<accession>A0A6N2ANY9</accession>
<keyword evidence="1" id="KW-1133">Transmembrane helix</keyword>
<dbReference type="InterPro" id="IPR012340">
    <property type="entry name" value="NA-bd_OB-fold"/>
</dbReference>
<evidence type="ECO:0000256" key="1">
    <source>
        <dbReference type="SAM" id="Phobius"/>
    </source>
</evidence>
<dbReference type="Gene3D" id="2.40.50.140">
    <property type="entry name" value="Nucleic acid-binding proteins"/>
    <property type="match status" value="1"/>
</dbReference>
<keyword evidence="1" id="KW-0812">Transmembrane</keyword>
<feature type="transmembrane region" description="Helical" evidence="1">
    <location>
        <begin position="161"/>
        <end position="183"/>
    </location>
</feature>
<reference evidence="2" key="1">
    <citation type="submission" date="2019-05" db="EMBL/GenBank/DDBJ databases">
        <title>The de novo reference genome and transcriptome assemblies of the wild tomato species Solanum chilense.</title>
        <authorList>
            <person name="Stam R."/>
            <person name="Nosenko T."/>
            <person name="Hoerger A.C."/>
            <person name="Stephan W."/>
            <person name="Seidel M.A."/>
            <person name="Kuhn J.M.M."/>
            <person name="Haberer G."/>
            <person name="Tellier A."/>
        </authorList>
    </citation>
    <scope>NUCLEOTIDE SEQUENCE</scope>
    <source>
        <tissue evidence="2">Mature leaves</tissue>
    </source>
</reference>
<gene>
    <name evidence="2" type="ORF">EJD97_001635</name>
</gene>
<dbReference type="AlphaFoldDB" id="A0A6N2ANY9"/>
<comment type="caution">
    <text evidence="2">The sequence shown here is derived from an EMBL/GenBank/DDBJ whole genome shotgun (WGS) entry which is preliminary data.</text>
</comment>
<organism evidence="2">
    <name type="scientific">Solanum chilense</name>
    <name type="common">Tomato</name>
    <name type="synonym">Lycopersicon chilense</name>
    <dbReference type="NCBI Taxonomy" id="4083"/>
    <lineage>
        <taxon>Eukaryota</taxon>
        <taxon>Viridiplantae</taxon>
        <taxon>Streptophyta</taxon>
        <taxon>Embryophyta</taxon>
        <taxon>Tracheophyta</taxon>
        <taxon>Spermatophyta</taxon>
        <taxon>Magnoliopsida</taxon>
        <taxon>eudicotyledons</taxon>
        <taxon>Gunneridae</taxon>
        <taxon>Pentapetalae</taxon>
        <taxon>asterids</taxon>
        <taxon>lamiids</taxon>
        <taxon>Solanales</taxon>
        <taxon>Solanaceae</taxon>
        <taxon>Solanoideae</taxon>
        <taxon>Solaneae</taxon>
        <taxon>Solanum</taxon>
        <taxon>Solanum subgen. Lycopersicon</taxon>
    </lineage>
</organism>
<dbReference type="EMBL" id="RXGB01011789">
    <property type="protein sequence ID" value="TMW83458.1"/>
    <property type="molecule type" value="Genomic_DNA"/>
</dbReference>
<proteinExistence type="predicted"/>
<keyword evidence="1" id="KW-0472">Membrane</keyword>
<name>A0A6N2ANY9_SOLCI</name>